<keyword evidence="1" id="KW-0732">Signal</keyword>
<feature type="chain" id="PRO_5020726094" evidence="1">
    <location>
        <begin position="25"/>
        <end position="466"/>
    </location>
</feature>
<protein>
    <submittedName>
        <fullName evidence="2">Uncharacterized protein</fullName>
    </submittedName>
</protein>
<dbReference type="AlphaFoldDB" id="A0A4Q0A1K8"/>
<feature type="signal peptide" evidence="1">
    <location>
        <begin position="1"/>
        <end position="24"/>
    </location>
</feature>
<organism evidence="2 3">
    <name type="scientific">Dimargaris cristalligena</name>
    <dbReference type="NCBI Taxonomy" id="215637"/>
    <lineage>
        <taxon>Eukaryota</taxon>
        <taxon>Fungi</taxon>
        <taxon>Fungi incertae sedis</taxon>
        <taxon>Zoopagomycota</taxon>
        <taxon>Kickxellomycotina</taxon>
        <taxon>Dimargaritomycetes</taxon>
        <taxon>Dimargaritales</taxon>
        <taxon>Dimargaritaceae</taxon>
        <taxon>Dimargaris</taxon>
    </lineage>
</organism>
<gene>
    <name evidence="2" type="ORF">BJ085DRAFT_30543</name>
</gene>
<dbReference type="Proteomes" id="UP000268162">
    <property type="component" value="Unassembled WGS sequence"/>
</dbReference>
<reference evidence="3" key="1">
    <citation type="journal article" date="2018" name="Nat. Microbiol.">
        <title>Leveraging single-cell genomics to expand the fungal tree of life.</title>
        <authorList>
            <person name="Ahrendt S.R."/>
            <person name="Quandt C.A."/>
            <person name="Ciobanu D."/>
            <person name="Clum A."/>
            <person name="Salamov A."/>
            <person name="Andreopoulos B."/>
            <person name="Cheng J.F."/>
            <person name="Woyke T."/>
            <person name="Pelin A."/>
            <person name="Henrissat B."/>
            <person name="Reynolds N.K."/>
            <person name="Benny G.L."/>
            <person name="Smith M.E."/>
            <person name="James T.Y."/>
            <person name="Grigoriev I.V."/>
        </authorList>
    </citation>
    <scope>NUCLEOTIDE SEQUENCE [LARGE SCALE GENOMIC DNA]</scope>
    <source>
        <strain evidence="3">RSA 468</strain>
    </source>
</reference>
<evidence type="ECO:0000313" key="3">
    <source>
        <dbReference type="Proteomes" id="UP000268162"/>
    </source>
</evidence>
<sequence length="466" mass="51472">MQSPILDISVLGLALACFTTNLTGRSLPPSIPMADSSHLASLHVVPRTNDKDLFEEGEYLPSTQVETKVLALAPLETDLKYINLTTGLPSLIKYFDGPSQQRLDLSLNALAKQSTALRTWTASVDYFRTDQLSQAELAALFPLVARVGQNGLQVIQDFEQSLPKAMKEAPPHRYFTLADTVRGLENLELPLEFAHYALAKVPHWELLSNGAKPKQMETSAVKYRVRQPLQVDDESLYNTLDEYEISFPYPAPLPGQRKRKLSLPLSTNSAAINRFYVPSTYSSPASYRDLTEFAVSGKLAPVFMWALEYELPGSDTLLTQYGNPFDKGGATCAQVLGYTKAARFLTRTLGQVAQPANQATRFKCYEWLTWAGSVYLSPAGSDDFPTGAIYVRVNYELIQKSAAAVASTGLSVKSVADQILLLQKFEDEYNIVPSGSSFDDVRLSYGWTNRGNNGIWMDPLTPVVAI</sequence>
<evidence type="ECO:0000313" key="2">
    <source>
        <dbReference type="EMBL" id="RKP39927.1"/>
    </source>
</evidence>
<accession>A0A4Q0A1K8</accession>
<name>A0A4Q0A1K8_9FUNG</name>
<dbReference type="EMBL" id="ML002235">
    <property type="protein sequence ID" value="RKP39927.1"/>
    <property type="molecule type" value="Genomic_DNA"/>
</dbReference>
<proteinExistence type="predicted"/>
<keyword evidence="3" id="KW-1185">Reference proteome</keyword>
<evidence type="ECO:0000256" key="1">
    <source>
        <dbReference type="SAM" id="SignalP"/>
    </source>
</evidence>